<dbReference type="Proteomes" id="UP000013827">
    <property type="component" value="Unassembled WGS sequence"/>
</dbReference>
<dbReference type="AlphaFoldDB" id="A0A0D3KIG3"/>
<keyword evidence="2" id="KW-0732">Signal</keyword>
<proteinExistence type="predicted"/>
<keyword evidence="4" id="KW-1185">Reference proteome</keyword>
<dbReference type="PaxDb" id="2903-EOD35548"/>
<sequence>MPLIAHHASALARALVWTLASPPPHLPTSRAARQDGRSPLWHAWPARRARAATAAGAAAAAAAAATAGGRRVRGRAGRRTARGGASARGGGAARSRASARASDATRRPRHRVAIGRRHAARRRAGGRAGERRLAVRRRLRCRVVQRRRPRDSEHGCERRRVGPLHAPVLACRRRSGQADGARPGQGDHAVDRRVWVGAHAEDGGRQPQVRRRADGAARPGVGGRGGVCQRRAHLRAQPGGQWPGRAAGVPVGQRALGAGARVDRRGGQRHSGGGGEQPA</sequence>
<reference evidence="3" key="2">
    <citation type="submission" date="2024-10" db="UniProtKB">
        <authorList>
            <consortium name="EnsemblProtists"/>
        </authorList>
    </citation>
    <scope>IDENTIFICATION</scope>
</reference>
<feature type="region of interest" description="Disordered" evidence="1">
    <location>
        <begin position="202"/>
        <end position="226"/>
    </location>
</feature>
<feature type="compositionally biased region" description="Low complexity" evidence="1">
    <location>
        <begin position="93"/>
        <end position="102"/>
    </location>
</feature>
<organism evidence="3 4">
    <name type="scientific">Emiliania huxleyi (strain CCMP1516)</name>
    <dbReference type="NCBI Taxonomy" id="280463"/>
    <lineage>
        <taxon>Eukaryota</taxon>
        <taxon>Haptista</taxon>
        <taxon>Haptophyta</taxon>
        <taxon>Prymnesiophyceae</taxon>
        <taxon>Isochrysidales</taxon>
        <taxon>Noelaerhabdaceae</taxon>
        <taxon>Emiliania</taxon>
    </lineage>
</organism>
<feature type="compositionally biased region" description="Gly residues" evidence="1">
    <location>
        <begin position="269"/>
        <end position="279"/>
    </location>
</feature>
<reference evidence="4" key="1">
    <citation type="journal article" date="2013" name="Nature">
        <title>Pan genome of the phytoplankton Emiliania underpins its global distribution.</title>
        <authorList>
            <person name="Read B.A."/>
            <person name="Kegel J."/>
            <person name="Klute M.J."/>
            <person name="Kuo A."/>
            <person name="Lefebvre S.C."/>
            <person name="Maumus F."/>
            <person name="Mayer C."/>
            <person name="Miller J."/>
            <person name="Monier A."/>
            <person name="Salamov A."/>
            <person name="Young J."/>
            <person name="Aguilar M."/>
            <person name="Claverie J.M."/>
            <person name="Frickenhaus S."/>
            <person name="Gonzalez K."/>
            <person name="Herman E.K."/>
            <person name="Lin Y.C."/>
            <person name="Napier J."/>
            <person name="Ogata H."/>
            <person name="Sarno A.F."/>
            <person name="Shmutz J."/>
            <person name="Schroeder D."/>
            <person name="de Vargas C."/>
            <person name="Verret F."/>
            <person name="von Dassow P."/>
            <person name="Valentin K."/>
            <person name="Van de Peer Y."/>
            <person name="Wheeler G."/>
            <person name="Dacks J.B."/>
            <person name="Delwiche C.F."/>
            <person name="Dyhrman S.T."/>
            <person name="Glockner G."/>
            <person name="John U."/>
            <person name="Richards T."/>
            <person name="Worden A.Z."/>
            <person name="Zhang X."/>
            <person name="Grigoriev I.V."/>
            <person name="Allen A.E."/>
            <person name="Bidle K."/>
            <person name="Borodovsky M."/>
            <person name="Bowler C."/>
            <person name="Brownlee C."/>
            <person name="Cock J.M."/>
            <person name="Elias M."/>
            <person name="Gladyshev V.N."/>
            <person name="Groth M."/>
            <person name="Guda C."/>
            <person name="Hadaegh A."/>
            <person name="Iglesias-Rodriguez M.D."/>
            <person name="Jenkins J."/>
            <person name="Jones B.M."/>
            <person name="Lawson T."/>
            <person name="Leese F."/>
            <person name="Lindquist E."/>
            <person name="Lobanov A."/>
            <person name="Lomsadze A."/>
            <person name="Malik S.B."/>
            <person name="Marsh M.E."/>
            <person name="Mackinder L."/>
            <person name="Mock T."/>
            <person name="Mueller-Roeber B."/>
            <person name="Pagarete A."/>
            <person name="Parker M."/>
            <person name="Probert I."/>
            <person name="Quesneville H."/>
            <person name="Raines C."/>
            <person name="Rensing S.A."/>
            <person name="Riano-Pachon D.M."/>
            <person name="Richier S."/>
            <person name="Rokitta S."/>
            <person name="Shiraiwa Y."/>
            <person name="Soanes D.M."/>
            <person name="van der Giezen M."/>
            <person name="Wahlund T.M."/>
            <person name="Williams B."/>
            <person name="Wilson W."/>
            <person name="Wolfe G."/>
            <person name="Wurch L.L."/>
        </authorList>
    </citation>
    <scope>NUCLEOTIDE SEQUENCE</scope>
</reference>
<dbReference type="EnsemblProtists" id="EOD35548">
    <property type="protein sequence ID" value="EOD35548"/>
    <property type="gene ID" value="EMIHUDRAFT_462484"/>
</dbReference>
<evidence type="ECO:0000313" key="3">
    <source>
        <dbReference type="EnsemblProtists" id="EOD35548"/>
    </source>
</evidence>
<feature type="region of interest" description="Disordered" evidence="1">
    <location>
        <begin position="64"/>
        <end position="109"/>
    </location>
</feature>
<feature type="chain" id="PRO_5002273706" evidence="2">
    <location>
        <begin position="21"/>
        <end position="279"/>
    </location>
</feature>
<feature type="compositionally biased region" description="Basic residues" evidence="1">
    <location>
        <begin position="70"/>
        <end position="81"/>
    </location>
</feature>
<evidence type="ECO:0000256" key="2">
    <source>
        <dbReference type="SAM" id="SignalP"/>
    </source>
</evidence>
<feature type="signal peptide" evidence="2">
    <location>
        <begin position="1"/>
        <end position="20"/>
    </location>
</feature>
<accession>A0A0D3KIG3</accession>
<feature type="region of interest" description="Disordered" evidence="1">
    <location>
        <begin position="258"/>
        <end position="279"/>
    </location>
</feature>
<protein>
    <submittedName>
        <fullName evidence="3">Uncharacterized protein</fullName>
    </submittedName>
</protein>
<evidence type="ECO:0000313" key="4">
    <source>
        <dbReference type="Proteomes" id="UP000013827"/>
    </source>
</evidence>
<name>A0A0D3KIG3_EMIH1</name>
<evidence type="ECO:0000256" key="1">
    <source>
        <dbReference type="SAM" id="MobiDB-lite"/>
    </source>
</evidence>